<evidence type="ECO:0000256" key="1">
    <source>
        <dbReference type="SAM" id="Phobius"/>
    </source>
</evidence>
<keyword evidence="1" id="KW-1133">Transmembrane helix</keyword>
<gene>
    <name evidence="2" type="ORF">QNH24_17505</name>
</gene>
<dbReference type="EMBL" id="CP126101">
    <property type="protein sequence ID" value="WHY50113.1"/>
    <property type="molecule type" value="Genomic_DNA"/>
</dbReference>
<evidence type="ECO:0000313" key="2">
    <source>
        <dbReference type="EMBL" id="WHY50113.1"/>
    </source>
</evidence>
<dbReference type="Proteomes" id="UP001178322">
    <property type="component" value="Chromosome"/>
</dbReference>
<accession>A0AAX3WT29</accession>
<evidence type="ECO:0000313" key="3">
    <source>
        <dbReference type="Proteomes" id="UP001178322"/>
    </source>
</evidence>
<protein>
    <recommendedName>
        <fullName evidence="4">TFIIB-type zinc ribbon-containing protein</fullName>
    </recommendedName>
</protein>
<keyword evidence="1" id="KW-0812">Transmembrane</keyword>
<reference evidence="2" key="1">
    <citation type="submission" date="2023-05" db="EMBL/GenBank/DDBJ databases">
        <title>Comparative genomics of Bacillaceae isolates and their secondary metabolite potential.</title>
        <authorList>
            <person name="Song L."/>
            <person name="Nielsen L.J."/>
            <person name="Mohite O."/>
            <person name="Xu X."/>
            <person name="Weber T."/>
            <person name="Kovacs A.T."/>
        </authorList>
    </citation>
    <scope>NUCLEOTIDE SEQUENCE</scope>
    <source>
        <strain evidence="2">LY1</strain>
    </source>
</reference>
<organism evidence="2 3">
    <name type="scientific">Lysinibacillus pakistanensis</name>
    <dbReference type="NCBI Taxonomy" id="759811"/>
    <lineage>
        <taxon>Bacteria</taxon>
        <taxon>Bacillati</taxon>
        <taxon>Bacillota</taxon>
        <taxon>Bacilli</taxon>
        <taxon>Bacillales</taxon>
        <taxon>Bacillaceae</taxon>
        <taxon>Lysinibacillus</taxon>
    </lineage>
</organism>
<keyword evidence="1" id="KW-0472">Membrane</keyword>
<dbReference type="RefSeq" id="WP_283868809.1">
    <property type="nucleotide sequence ID" value="NZ_CP126101.1"/>
</dbReference>
<name>A0AAX3WT29_9BACI</name>
<feature type="transmembrane region" description="Helical" evidence="1">
    <location>
        <begin position="74"/>
        <end position="92"/>
    </location>
</feature>
<evidence type="ECO:0008006" key="4">
    <source>
        <dbReference type="Google" id="ProtNLM"/>
    </source>
</evidence>
<dbReference type="AlphaFoldDB" id="A0AAX3WT29"/>
<proteinExistence type="predicted"/>
<sequence>MKDCPKCLAPNAYKKIHKDGYISYICEYCGSAMEDTMIFQEGEGTSITEDNFTENRSPSTTIIKIENESKSNKPFILLLVLLLIFCSLPFISSRSFLDDLKEIFKIENNETEDFDTEYSMKTFNPN</sequence>